<evidence type="ECO:0000313" key="1">
    <source>
        <dbReference type="EMBL" id="VEL16131.1"/>
    </source>
</evidence>
<dbReference type="Proteomes" id="UP000784294">
    <property type="component" value="Unassembled WGS sequence"/>
</dbReference>
<proteinExistence type="predicted"/>
<keyword evidence="2" id="KW-1185">Reference proteome</keyword>
<protein>
    <submittedName>
        <fullName evidence="1">Uncharacterized protein</fullName>
    </submittedName>
</protein>
<organism evidence="1 2">
    <name type="scientific">Protopolystoma xenopodis</name>
    <dbReference type="NCBI Taxonomy" id="117903"/>
    <lineage>
        <taxon>Eukaryota</taxon>
        <taxon>Metazoa</taxon>
        <taxon>Spiralia</taxon>
        <taxon>Lophotrochozoa</taxon>
        <taxon>Platyhelminthes</taxon>
        <taxon>Monogenea</taxon>
        <taxon>Polyopisthocotylea</taxon>
        <taxon>Polystomatidea</taxon>
        <taxon>Polystomatidae</taxon>
        <taxon>Protopolystoma</taxon>
    </lineage>
</organism>
<accession>A0A448WNC3</accession>
<dbReference type="EMBL" id="CAAALY010027246">
    <property type="protein sequence ID" value="VEL16131.1"/>
    <property type="molecule type" value="Genomic_DNA"/>
</dbReference>
<sequence length="173" mass="19257">MQHPISKAHYNCLWEQFPYADACAPVYAHATVCLLAQALVGWPVSVPRRLVADLAQWLIDRIAQLQLDSEVTGDAKTSTIESPAVMYLMNCTNDSFSPLFELIDSVPELGRLRSKAKIEFKQRNDELEAAVPDQVEAAVSDEEDYWVQQGRCISAGLIMNAHEMLLKIPGLIA</sequence>
<gene>
    <name evidence="1" type="ORF">PXEA_LOCUS9571</name>
</gene>
<dbReference type="AlphaFoldDB" id="A0A448WNC3"/>
<evidence type="ECO:0000313" key="2">
    <source>
        <dbReference type="Proteomes" id="UP000784294"/>
    </source>
</evidence>
<comment type="caution">
    <text evidence="1">The sequence shown here is derived from an EMBL/GenBank/DDBJ whole genome shotgun (WGS) entry which is preliminary data.</text>
</comment>
<name>A0A448WNC3_9PLAT</name>
<reference evidence="1" key="1">
    <citation type="submission" date="2018-11" db="EMBL/GenBank/DDBJ databases">
        <authorList>
            <consortium name="Pathogen Informatics"/>
        </authorList>
    </citation>
    <scope>NUCLEOTIDE SEQUENCE</scope>
</reference>